<sequence>MKLTNWKLFYLRSINPMIEKINPTIPIPITSSPIPDEQREIIMAKSSIAIPNPIFFIVNPPLQMPIEQNRCAMACQGCGAVFSFKKAVE</sequence>
<accession>A0ABV1CGH1</accession>
<keyword evidence="2" id="KW-1185">Reference proteome</keyword>
<name>A0ABV1CGH1_9FIRM</name>
<feature type="non-terminal residue" evidence="1">
    <location>
        <position position="89"/>
    </location>
</feature>
<reference evidence="1 2" key="1">
    <citation type="submission" date="2024-04" db="EMBL/GenBank/DDBJ databases">
        <title>Human intestinal bacterial collection.</title>
        <authorList>
            <person name="Pauvert C."/>
            <person name="Hitch T.C.A."/>
            <person name="Clavel T."/>
        </authorList>
    </citation>
    <scope>NUCLEOTIDE SEQUENCE [LARGE SCALE GENOMIC DNA]</scope>
    <source>
        <strain evidence="1 2">CLA-AA-H161</strain>
    </source>
</reference>
<dbReference type="EMBL" id="JBBNFW010000015">
    <property type="protein sequence ID" value="MEQ2411465.1"/>
    <property type="molecule type" value="Genomic_DNA"/>
</dbReference>
<proteinExistence type="predicted"/>
<comment type="caution">
    <text evidence="1">The sequence shown here is derived from an EMBL/GenBank/DDBJ whole genome shotgun (WGS) entry which is preliminary data.</text>
</comment>
<evidence type="ECO:0000313" key="2">
    <source>
        <dbReference type="Proteomes" id="UP001470752"/>
    </source>
</evidence>
<organism evidence="1 2">
    <name type="scientific">Blautia acetigignens</name>
    <dbReference type="NCBI Taxonomy" id="2981783"/>
    <lineage>
        <taxon>Bacteria</taxon>
        <taxon>Bacillati</taxon>
        <taxon>Bacillota</taxon>
        <taxon>Clostridia</taxon>
        <taxon>Lachnospirales</taxon>
        <taxon>Lachnospiraceae</taxon>
        <taxon>Blautia</taxon>
    </lineage>
</organism>
<dbReference type="Proteomes" id="UP001470752">
    <property type="component" value="Unassembled WGS sequence"/>
</dbReference>
<gene>
    <name evidence="1" type="ORF">AAAX94_00105</name>
</gene>
<evidence type="ECO:0000313" key="1">
    <source>
        <dbReference type="EMBL" id="MEQ2411465.1"/>
    </source>
</evidence>
<dbReference type="RefSeq" id="WP_349082072.1">
    <property type="nucleotide sequence ID" value="NZ_JBBNFW010000015.1"/>
</dbReference>
<protein>
    <submittedName>
        <fullName evidence="1">Uncharacterized protein</fullName>
    </submittedName>
</protein>